<dbReference type="InterPro" id="IPR006311">
    <property type="entry name" value="TAT_signal"/>
</dbReference>
<sequence length="186" mass="20509">MKLTRRTRTAVALAAAATAVLTSVAPASAETYSTDDGADATASLTDMRKVRITHGTEKVSVRITYPNLKKRGQAIQTVYLDKNPDRRGPEFALTTPLFSGSDYALVRMRKWKISSDGPIDCAYSVDLRWRRDVAVVEIDRDCLGSPDELRVALRMKDLHDGSHPITDWLGDRREFTGWLASGSPAA</sequence>
<name>A0ABW4TGR1_9ACTN</name>
<dbReference type="RefSeq" id="WP_343915282.1">
    <property type="nucleotide sequence ID" value="NZ_BAAAJT010000002.1"/>
</dbReference>
<dbReference type="PROSITE" id="PS51318">
    <property type="entry name" value="TAT"/>
    <property type="match status" value="1"/>
</dbReference>
<dbReference type="EMBL" id="JBHUGD010000001">
    <property type="protein sequence ID" value="MFD1945810.1"/>
    <property type="molecule type" value="Genomic_DNA"/>
</dbReference>
<keyword evidence="1" id="KW-0732">Signal</keyword>
<evidence type="ECO:0000313" key="2">
    <source>
        <dbReference type="EMBL" id="MFD1945810.1"/>
    </source>
</evidence>
<evidence type="ECO:0000313" key="3">
    <source>
        <dbReference type="Proteomes" id="UP001597351"/>
    </source>
</evidence>
<dbReference type="Proteomes" id="UP001597351">
    <property type="component" value="Unassembled WGS sequence"/>
</dbReference>
<reference evidence="3" key="1">
    <citation type="journal article" date="2019" name="Int. J. Syst. Evol. Microbiol.">
        <title>The Global Catalogue of Microorganisms (GCM) 10K type strain sequencing project: providing services to taxonomists for standard genome sequencing and annotation.</title>
        <authorList>
            <consortium name="The Broad Institute Genomics Platform"/>
            <consortium name="The Broad Institute Genome Sequencing Center for Infectious Disease"/>
            <person name="Wu L."/>
            <person name="Ma J."/>
        </authorList>
    </citation>
    <scope>NUCLEOTIDE SEQUENCE [LARGE SCALE GENOMIC DNA]</scope>
    <source>
        <strain evidence="3">CGMCC 1.12477</strain>
    </source>
</reference>
<feature type="chain" id="PRO_5047030496" evidence="1">
    <location>
        <begin position="30"/>
        <end position="186"/>
    </location>
</feature>
<proteinExistence type="predicted"/>
<gene>
    <name evidence="2" type="ORF">ACFSDE_03325</name>
</gene>
<organism evidence="2 3">
    <name type="scientific">Nocardioides aestuarii</name>
    <dbReference type="NCBI Taxonomy" id="252231"/>
    <lineage>
        <taxon>Bacteria</taxon>
        <taxon>Bacillati</taxon>
        <taxon>Actinomycetota</taxon>
        <taxon>Actinomycetes</taxon>
        <taxon>Propionibacteriales</taxon>
        <taxon>Nocardioidaceae</taxon>
        <taxon>Nocardioides</taxon>
    </lineage>
</organism>
<protein>
    <submittedName>
        <fullName evidence="2">Uncharacterized protein</fullName>
    </submittedName>
</protein>
<evidence type="ECO:0000256" key="1">
    <source>
        <dbReference type="SAM" id="SignalP"/>
    </source>
</evidence>
<accession>A0ABW4TGR1</accession>
<keyword evidence="3" id="KW-1185">Reference proteome</keyword>
<feature type="signal peptide" evidence="1">
    <location>
        <begin position="1"/>
        <end position="29"/>
    </location>
</feature>
<comment type="caution">
    <text evidence="2">The sequence shown here is derived from an EMBL/GenBank/DDBJ whole genome shotgun (WGS) entry which is preliminary data.</text>
</comment>